<dbReference type="InterPro" id="IPR002048">
    <property type="entry name" value="EF_hand_dom"/>
</dbReference>
<dbReference type="EMBL" id="JAMGBD010000001">
    <property type="protein sequence ID" value="MCL6683537.1"/>
    <property type="molecule type" value="Genomic_DNA"/>
</dbReference>
<sequence>MIGFIIGLAAQATLASAPVNPNANELFDRDPELKAWALRLFDTNHDGWLTLFEAQPALAAFKEIADADKDGRVTTFEYRRAKDFVTARWAIK</sequence>
<keyword evidence="3" id="KW-1185">Reference proteome</keyword>
<dbReference type="PROSITE" id="PS00018">
    <property type="entry name" value="EF_HAND_1"/>
    <property type="match status" value="1"/>
</dbReference>
<evidence type="ECO:0000313" key="2">
    <source>
        <dbReference type="EMBL" id="MCL6683537.1"/>
    </source>
</evidence>
<proteinExistence type="predicted"/>
<dbReference type="InterPro" id="IPR011992">
    <property type="entry name" value="EF-hand-dom_pair"/>
</dbReference>
<dbReference type="Gene3D" id="1.10.238.10">
    <property type="entry name" value="EF-hand"/>
    <property type="match status" value="1"/>
</dbReference>
<dbReference type="Proteomes" id="UP001165363">
    <property type="component" value="Unassembled WGS sequence"/>
</dbReference>
<accession>A0ABT0RLM4</accession>
<evidence type="ECO:0000313" key="3">
    <source>
        <dbReference type="Proteomes" id="UP001165363"/>
    </source>
</evidence>
<reference evidence="2" key="1">
    <citation type="submission" date="2022-05" db="EMBL/GenBank/DDBJ databases">
        <authorList>
            <person name="Jo J.-H."/>
            <person name="Im W.-T."/>
        </authorList>
    </citation>
    <scope>NUCLEOTIDE SEQUENCE</scope>
    <source>
        <strain evidence="2">SE158</strain>
    </source>
</reference>
<feature type="domain" description="EF-hand" evidence="1">
    <location>
        <begin position="64"/>
        <end position="80"/>
    </location>
</feature>
<gene>
    <name evidence="2" type="ORF">LZ536_06425</name>
</gene>
<comment type="caution">
    <text evidence="2">The sequence shown here is derived from an EMBL/GenBank/DDBJ whole genome shotgun (WGS) entry which is preliminary data.</text>
</comment>
<dbReference type="RefSeq" id="WP_249847529.1">
    <property type="nucleotide sequence ID" value="NZ_JAMGBD010000001.1"/>
</dbReference>
<name>A0ABT0RLM4_9SPHN</name>
<protein>
    <recommendedName>
        <fullName evidence="1">EF-hand domain-containing protein</fullName>
    </recommendedName>
</protein>
<organism evidence="2 3">
    <name type="scientific">Sphingomonas alba</name>
    <dbReference type="NCBI Taxonomy" id="2908208"/>
    <lineage>
        <taxon>Bacteria</taxon>
        <taxon>Pseudomonadati</taxon>
        <taxon>Pseudomonadota</taxon>
        <taxon>Alphaproteobacteria</taxon>
        <taxon>Sphingomonadales</taxon>
        <taxon>Sphingomonadaceae</taxon>
        <taxon>Sphingomonas</taxon>
    </lineage>
</organism>
<dbReference type="SUPFAM" id="SSF47473">
    <property type="entry name" value="EF-hand"/>
    <property type="match status" value="1"/>
</dbReference>
<dbReference type="Pfam" id="PF13202">
    <property type="entry name" value="EF-hand_5"/>
    <property type="match status" value="1"/>
</dbReference>
<dbReference type="InterPro" id="IPR018247">
    <property type="entry name" value="EF_Hand_1_Ca_BS"/>
</dbReference>
<evidence type="ECO:0000259" key="1">
    <source>
        <dbReference type="Pfam" id="PF13202"/>
    </source>
</evidence>